<dbReference type="Proteomes" id="UP001201273">
    <property type="component" value="Unassembled WGS sequence"/>
</dbReference>
<name>A0ABS8W6D1_9GAMM</name>
<evidence type="ECO:0000256" key="12">
    <source>
        <dbReference type="ARBA" id="ARBA00023012"/>
    </source>
</evidence>
<evidence type="ECO:0000259" key="16">
    <source>
        <dbReference type="PROSITE" id="PS50109"/>
    </source>
</evidence>
<evidence type="ECO:0000256" key="9">
    <source>
        <dbReference type="ARBA" id="ARBA00022777"/>
    </source>
</evidence>
<dbReference type="InterPro" id="IPR036890">
    <property type="entry name" value="HATPase_C_sf"/>
</dbReference>
<keyword evidence="11 15" id="KW-1133">Transmembrane helix</keyword>
<evidence type="ECO:0000256" key="3">
    <source>
        <dbReference type="ARBA" id="ARBA00012438"/>
    </source>
</evidence>
<keyword evidence="14" id="KW-0175">Coiled coil</keyword>
<organism evidence="18 19">
    <name type="scientific">Motilimonas cestriensis</name>
    <dbReference type="NCBI Taxonomy" id="2742685"/>
    <lineage>
        <taxon>Bacteria</taxon>
        <taxon>Pseudomonadati</taxon>
        <taxon>Pseudomonadota</taxon>
        <taxon>Gammaproteobacteria</taxon>
        <taxon>Alteromonadales</taxon>
        <taxon>Alteromonadales genera incertae sedis</taxon>
        <taxon>Motilimonas</taxon>
    </lineage>
</organism>
<keyword evidence="5" id="KW-0597">Phosphoprotein</keyword>
<evidence type="ECO:0000256" key="10">
    <source>
        <dbReference type="ARBA" id="ARBA00022840"/>
    </source>
</evidence>
<evidence type="ECO:0000259" key="17">
    <source>
        <dbReference type="PROSITE" id="PS50885"/>
    </source>
</evidence>
<dbReference type="CDD" id="cd00082">
    <property type="entry name" value="HisKA"/>
    <property type="match status" value="1"/>
</dbReference>
<evidence type="ECO:0000256" key="2">
    <source>
        <dbReference type="ARBA" id="ARBA00004651"/>
    </source>
</evidence>
<keyword evidence="8" id="KW-0547">Nucleotide-binding</keyword>
<dbReference type="RefSeq" id="WP_233050920.1">
    <property type="nucleotide sequence ID" value="NZ_JAIMJA010000001.1"/>
</dbReference>
<dbReference type="InterPro" id="IPR003594">
    <property type="entry name" value="HATPase_dom"/>
</dbReference>
<dbReference type="InterPro" id="IPR003661">
    <property type="entry name" value="HisK_dim/P_dom"/>
</dbReference>
<evidence type="ECO:0000256" key="14">
    <source>
        <dbReference type="SAM" id="Coils"/>
    </source>
</evidence>
<dbReference type="Gene3D" id="3.30.565.10">
    <property type="entry name" value="Histidine kinase-like ATPase, C-terminal domain"/>
    <property type="match status" value="1"/>
</dbReference>
<dbReference type="Gene3D" id="1.10.287.130">
    <property type="match status" value="1"/>
</dbReference>
<feature type="domain" description="Histidine kinase" evidence="16">
    <location>
        <begin position="309"/>
        <end position="540"/>
    </location>
</feature>
<dbReference type="SMART" id="SM00387">
    <property type="entry name" value="HATPase_c"/>
    <property type="match status" value="1"/>
</dbReference>
<dbReference type="InterPro" id="IPR004358">
    <property type="entry name" value="Sig_transdc_His_kin-like_C"/>
</dbReference>
<dbReference type="Pfam" id="PF02518">
    <property type="entry name" value="HATPase_c"/>
    <property type="match status" value="1"/>
</dbReference>
<dbReference type="PANTHER" id="PTHR45528:SF1">
    <property type="entry name" value="SENSOR HISTIDINE KINASE CPXA"/>
    <property type="match status" value="1"/>
</dbReference>
<dbReference type="PRINTS" id="PR00344">
    <property type="entry name" value="BCTRLSENSOR"/>
</dbReference>
<protein>
    <recommendedName>
        <fullName evidence="3">histidine kinase</fullName>
        <ecNumber evidence="3">2.7.13.3</ecNumber>
    </recommendedName>
</protein>
<proteinExistence type="predicted"/>
<dbReference type="Gene3D" id="6.10.340.10">
    <property type="match status" value="1"/>
</dbReference>
<evidence type="ECO:0000256" key="13">
    <source>
        <dbReference type="ARBA" id="ARBA00023136"/>
    </source>
</evidence>
<dbReference type="InterPro" id="IPR003660">
    <property type="entry name" value="HAMP_dom"/>
</dbReference>
<comment type="caution">
    <text evidence="18">The sequence shown here is derived from an EMBL/GenBank/DDBJ whole genome shotgun (WGS) entry which is preliminary data.</text>
</comment>
<dbReference type="SMART" id="SM00304">
    <property type="entry name" value="HAMP"/>
    <property type="match status" value="1"/>
</dbReference>
<keyword evidence="9 18" id="KW-0418">Kinase</keyword>
<evidence type="ECO:0000256" key="15">
    <source>
        <dbReference type="SAM" id="Phobius"/>
    </source>
</evidence>
<evidence type="ECO:0000256" key="11">
    <source>
        <dbReference type="ARBA" id="ARBA00022989"/>
    </source>
</evidence>
<evidence type="ECO:0000256" key="7">
    <source>
        <dbReference type="ARBA" id="ARBA00022692"/>
    </source>
</evidence>
<dbReference type="PROSITE" id="PS50885">
    <property type="entry name" value="HAMP"/>
    <property type="match status" value="1"/>
</dbReference>
<dbReference type="SUPFAM" id="SSF55874">
    <property type="entry name" value="ATPase domain of HSP90 chaperone/DNA topoisomerase II/histidine kinase"/>
    <property type="match status" value="1"/>
</dbReference>
<evidence type="ECO:0000256" key="4">
    <source>
        <dbReference type="ARBA" id="ARBA00022475"/>
    </source>
</evidence>
<keyword evidence="4" id="KW-1003">Cell membrane</keyword>
<keyword evidence="10" id="KW-0067">ATP-binding</keyword>
<dbReference type="GO" id="GO:0016301">
    <property type="term" value="F:kinase activity"/>
    <property type="evidence" value="ECO:0007669"/>
    <property type="project" value="UniProtKB-KW"/>
</dbReference>
<keyword evidence="19" id="KW-1185">Reference proteome</keyword>
<keyword evidence="12" id="KW-0902">Two-component regulatory system</keyword>
<keyword evidence="7 15" id="KW-0812">Transmembrane</keyword>
<feature type="transmembrane region" description="Helical" evidence="15">
    <location>
        <begin position="174"/>
        <end position="193"/>
    </location>
</feature>
<dbReference type="EMBL" id="JAIMJA010000001">
    <property type="protein sequence ID" value="MCE2593301.1"/>
    <property type="molecule type" value="Genomic_DNA"/>
</dbReference>
<reference evidence="18 19" key="1">
    <citation type="journal article" date="2022" name="Environ. Microbiol. Rep.">
        <title>Eco-phylogenetic analyses reveal divergent evolution of vitamin B12 metabolism in the marine bacterial family 'Psychromonadaceae'.</title>
        <authorList>
            <person name="Jin X."/>
            <person name="Yang Y."/>
            <person name="Cao H."/>
            <person name="Gao B."/>
            <person name="Zhao Z."/>
        </authorList>
    </citation>
    <scope>NUCLEOTIDE SEQUENCE [LARGE SCALE GENOMIC DNA]</scope>
    <source>
        <strain evidence="18 19">MKS20</strain>
    </source>
</reference>
<comment type="catalytic activity">
    <reaction evidence="1">
        <text>ATP + protein L-histidine = ADP + protein N-phospho-L-histidine.</text>
        <dbReference type="EC" id="2.7.13.3"/>
    </reaction>
</comment>
<dbReference type="InterPro" id="IPR036097">
    <property type="entry name" value="HisK_dim/P_sf"/>
</dbReference>
<accession>A0ABS8W6D1</accession>
<dbReference type="SUPFAM" id="SSF47384">
    <property type="entry name" value="Homodimeric domain of signal transducing histidine kinase"/>
    <property type="match status" value="1"/>
</dbReference>
<evidence type="ECO:0000256" key="5">
    <source>
        <dbReference type="ARBA" id="ARBA00022553"/>
    </source>
</evidence>
<evidence type="ECO:0000313" key="18">
    <source>
        <dbReference type="EMBL" id="MCE2593301.1"/>
    </source>
</evidence>
<keyword evidence="6" id="KW-0808">Transferase</keyword>
<evidence type="ECO:0000256" key="6">
    <source>
        <dbReference type="ARBA" id="ARBA00022679"/>
    </source>
</evidence>
<gene>
    <name evidence="18" type="ORF">K6Y31_00500</name>
</gene>
<dbReference type="CDD" id="cd06225">
    <property type="entry name" value="HAMP"/>
    <property type="match status" value="1"/>
</dbReference>
<feature type="domain" description="HAMP" evidence="17">
    <location>
        <begin position="194"/>
        <end position="246"/>
    </location>
</feature>
<evidence type="ECO:0000313" key="19">
    <source>
        <dbReference type="Proteomes" id="UP001201273"/>
    </source>
</evidence>
<dbReference type="PANTHER" id="PTHR45528">
    <property type="entry name" value="SENSOR HISTIDINE KINASE CPXA"/>
    <property type="match status" value="1"/>
</dbReference>
<keyword evidence="13 15" id="KW-0472">Membrane</keyword>
<comment type="subcellular location">
    <subcellularLocation>
        <location evidence="2">Cell membrane</location>
        <topology evidence="2">Multi-pass membrane protein</topology>
    </subcellularLocation>
</comment>
<dbReference type="PROSITE" id="PS50109">
    <property type="entry name" value="HIS_KIN"/>
    <property type="match status" value="1"/>
</dbReference>
<dbReference type="EC" id="2.7.13.3" evidence="3"/>
<feature type="coiled-coil region" evidence="14">
    <location>
        <begin position="241"/>
        <end position="272"/>
    </location>
</feature>
<dbReference type="InterPro" id="IPR005467">
    <property type="entry name" value="His_kinase_dom"/>
</dbReference>
<evidence type="ECO:0000256" key="8">
    <source>
        <dbReference type="ARBA" id="ARBA00022741"/>
    </source>
</evidence>
<sequence length="543" mass="61402">MFTKLLLPTAFAVCALSLLLVYWVPELTYNLQKQDQINTLAHLSNFLKKQYSTTSLQDKFPFHPAFNQDSANTTAAIQILPIKPRHNETEFAINKHFIRNPNSDYFESTNINKPKSHLMVTPIRLNQFECVACHNKYQVNRKRIWREGDIAGYIAYATDTAHIAKQASEVRDNIAVIILPFIILMLVSALLNYRKTQGNVARLLDVAVDITHGNLQRRVAIKGHDELALFGQAMDIMLDTLEQTQSELMASQQNLRQVSKELKLLNIELEQRVFERSDALNSALLNLKETQEELIKNQGAITASTLVAGIAHDINNPLGIALTAVTYLRDENVKIQDKIQHNSIKRSEITTYITHVSESSDIIENNIRQATHLIRSFKELSINQCNDALQSIQVQPFLESLFLSLSPELKKAQISYRLDVPSQLSLISYPGVLSQIFTNLVLNSIRHGYGKDEKGRIQLTVSQTNDFFKFDYSDDGCGISSEVEEKMFTPFFTTRKTTGGSGLGLNMVKELIKHKLQGEIKIYCAKPHGLGFIITLPQLTQEK</sequence>
<dbReference type="InterPro" id="IPR050398">
    <property type="entry name" value="HssS/ArlS-like"/>
</dbReference>
<evidence type="ECO:0000256" key="1">
    <source>
        <dbReference type="ARBA" id="ARBA00000085"/>
    </source>
</evidence>